<organism evidence="1 2">
    <name type="scientific">Paxillus rubicundulus Ve08.2h10</name>
    <dbReference type="NCBI Taxonomy" id="930991"/>
    <lineage>
        <taxon>Eukaryota</taxon>
        <taxon>Fungi</taxon>
        <taxon>Dikarya</taxon>
        <taxon>Basidiomycota</taxon>
        <taxon>Agaricomycotina</taxon>
        <taxon>Agaricomycetes</taxon>
        <taxon>Agaricomycetidae</taxon>
        <taxon>Boletales</taxon>
        <taxon>Paxilineae</taxon>
        <taxon>Paxillaceae</taxon>
        <taxon>Paxillus</taxon>
    </lineage>
</organism>
<reference evidence="2" key="2">
    <citation type="submission" date="2015-01" db="EMBL/GenBank/DDBJ databases">
        <title>Evolutionary Origins and Diversification of the Mycorrhizal Mutualists.</title>
        <authorList>
            <consortium name="DOE Joint Genome Institute"/>
            <consortium name="Mycorrhizal Genomics Consortium"/>
            <person name="Kohler A."/>
            <person name="Kuo A."/>
            <person name="Nagy L.G."/>
            <person name="Floudas D."/>
            <person name="Copeland A."/>
            <person name="Barry K.W."/>
            <person name="Cichocki N."/>
            <person name="Veneault-Fourrey C."/>
            <person name="LaButti K."/>
            <person name="Lindquist E.A."/>
            <person name="Lipzen A."/>
            <person name="Lundell T."/>
            <person name="Morin E."/>
            <person name="Murat C."/>
            <person name="Riley R."/>
            <person name="Ohm R."/>
            <person name="Sun H."/>
            <person name="Tunlid A."/>
            <person name="Henrissat B."/>
            <person name="Grigoriev I.V."/>
            <person name="Hibbett D.S."/>
            <person name="Martin F."/>
        </authorList>
    </citation>
    <scope>NUCLEOTIDE SEQUENCE [LARGE SCALE GENOMIC DNA]</scope>
    <source>
        <strain evidence="2">Ve08.2h10</strain>
    </source>
</reference>
<reference evidence="1 2" key="1">
    <citation type="submission" date="2014-04" db="EMBL/GenBank/DDBJ databases">
        <authorList>
            <consortium name="DOE Joint Genome Institute"/>
            <person name="Kuo A."/>
            <person name="Kohler A."/>
            <person name="Jargeat P."/>
            <person name="Nagy L.G."/>
            <person name="Floudas D."/>
            <person name="Copeland A."/>
            <person name="Barry K.W."/>
            <person name="Cichocki N."/>
            <person name="Veneault-Fourrey C."/>
            <person name="LaButti K."/>
            <person name="Lindquist E.A."/>
            <person name="Lipzen A."/>
            <person name="Lundell T."/>
            <person name="Morin E."/>
            <person name="Murat C."/>
            <person name="Sun H."/>
            <person name="Tunlid A."/>
            <person name="Henrissat B."/>
            <person name="Grigoriev I.V."/>
            <person name="Hibbett D.S."/>
            <person name="Martin F."/>
            <person name="Nordberg H.P."/>
            <person name="Cantor M.N."/>
            <person name="Hua S.X."/>
        </authorList>
    </citation>
    <scope>NUCLEOTIDE SEQUENCE [LARGE SCALE GENOMIC DNA]</scope>
    <source>
        <strain evidence="1 2">Ve08.2h10</strain>
    </source>
</reference>
<keyword evidence="2" id="KW-1185">Reference proteome</keyword>
<dbReference type="Proteomes" id="UP000054538">
    <property type="component" value="Unassembled WGS sequence"/>
</dbReference>
<gene>
    <name evidence="1" type="ORF">PAXRUDRAFT_16803</name>
</gene>
<dbReference type="OrthoDB" id="5569309at2759"/>
<evidence type="ECO:0008006" key="3">
    <source>
        <dbReference type="Google" id="ProtNLM"/>
    </source>
</evidence>
<protein>
    <recommendedName>
        <fullName evidence="3">SAP domain-containing protein</fullName>
    </recommendedName>
</protein>
<proteinExistence type="predicted"/>
<evidence type="ECO:0000313" key="1">
    <source>
        <dbReference type="EMBL" id="KIK78560.1"/>
    </source>
</evidence>
<evidence type="ECO:0000313" key="2">
    <source>
        <dbReference type="Proteomes" id="UP000054538"/>
    </source>
</evidence>
<dbReference type="AlphaFoldDB" id="A0A0D0DK51"/>
<accession>A0A0D0DK51</accession>
<sequence length="112" mass="12322">MQAEIYALQVKVDALESDGLQECDAQDAAREANAKKKTKVAAQKVSKKANSITWRAVQGSDVHFSGVLSTKSKEDLIDIANQLKIETVGTKLELLKAIRAYFNAHTELKCNM</sequence>
<dbReference type="InParanoid" id="A0A0D0DK51"/>
<dbReference type="HOGENOM" id="CLU_164457_0_0_1"/>
<dbReference type="EMBL" id="KN826550">
    <property type="protein sequence ID" value="KIK78560.1"/>
    <property type="molecule type" value="Genomic_DNA"/>
</dbReference>
<name>A0A0D0DK51_9AGAM</name>